<organism evidence="1 2">
    <name type="scientific">Legionella erythra</name>
    <dbReference type="NCBI Taxonomy" id="448"/>
    <lineage>
        <taxon>Bacteria</taxon>
        <taxon>Pseudomonadati</taxon>
        <taxon>Pseudomonadota</taxon>
        <taxon>Gammaproteobacteria</taxon>
        <taxon>Legionellales</taxon>
        <taxon>Legionellaceae</taxon>
        <taxon>Legionella</taxon>
    </lineage>
</organism>
<evidence type="ECO:0008006" key="3">
    <source>
        <dbReference type="Google" id="ProtNLM"/>
    </source>
</evidence>
<comment type="caution">
    <text evidence="1">The sequence shown here is derived from an EMBL/GenBank/DDBJ whole genome shotgun (WGS) entry which is preliminary data.</text>
</comment>
<dbReference type="AlphaFoldDB" id="A0A0W0TTB2"/>
<proteinExistence type="predicted"/>
<protein>
    <recommendedName>
        <fullName evidence="3">ApeA N-terminal domain-containing protein</fullName>
    </recommendedName>
</protein>
<sequence length="343" mass="40842">MDNHLSTKCTGIIIHFEKCNDTSYCSELSFIHPSTRYNLKVHFHDQRFSMLEISSEIRQSCYDFYLLILNILDFHMVLSGKYLSIISVVYFDKEEPLKNFSLQNSQFNELIPAFFSTRTNFSSDKLNLYNFSKRNLDSYPTILSNWLTCYKKIEFQFQMFRFAISSIPIPVDVLNAFLLQILEPMYDLLNDDKSFRPSSHSDLLDLVNLNCIDYESPKWGNASNSYFKKCYFKDLISQSKKSIFFRDKLSHIFSNYGNDIFDYEKKMNIYNDILNFFVQSRNKIFHVKTCHIKEFSFYPYNLKISILLRHIFMQLIGIEYNEYRQNYLNLIADINKWIDTNGT</sequence>
<gene>
    <name evidence="1" type="ORF">Lery_0868</name>
</gene>
<keyword evidence="2" id="KW-1185">Reference proteome</keyword>
<evidence type="ECO:0000313" key="1">
    <source>
        <dbReference type="EMBL" id="KTC98704.1"/>
    </source>
</evidence>
<reference evidence="1 2" key="1">
    <citation type="submission" date="2015-11" db="EMBL/GenBank/DDBJ databases">
        <title>Genomic analysis of 38 Legionella species identifies large and diverse effector repertoires.</title>
        <authorList>
            <person name="Burstein D."/>
            <person name="Amaro F."/>
            <person name="Zusman T."/>
            <person name="Lifshitz Z."/>
            <person name="Cohen O."/>
            <person name="Gilbert J.A."/>
            <person name="Pupko T."/>
            <person name="Shuman H.A."/>
            <person name="Segal G."/>
        </authorList>
    </citation>
    <scope>NUCLEOTIDE SEQUENCE [LARGE SCALE GENOMIC DNA]</scope>
    <source>
        <strain evidence="1 2">SE-32A-C8</strain>
    </source>
</reference>
<dbReference type="Proteomes" id="UP000054773">
    <property type="component" value="Unassembled WGS sequence"/>
</dbReference>
<name>A0A0W0TTB2_LEGER</name>
<evidence type="ECO:0000313" key="2">
    <source>
        <dbReference type="Proteomes" id="UP000054773"/>
    </source>
</evidence>
<dbReference type="STRING" id="448.Lery_0868"/>
<dbReference type="PATRIC" id="fig|448.7.peg.908"/>
<accession>A0A0W0TTB2</accession>
<dbReference type="EMBL" id="LNYA01000018">
    <property type="protein sequence ID" value="KTC98704.1"/>
    <property type="molecule type" value="Genomic_DNA"/>
</dbReference>